<gene>
    <name evidence="2" type="ORF">M0R45_031663</name>
</gene>
<dbReference type="EMBL" id="JBEDUW010000006">
    <property type="protein sequence ID" value="KAK9923233.1"/>
    <property type="molecule type" value="Genomic_DNA"/>
</dbReference>
<evidence type="ECO:0000313" key="2">
    <source>
        <dbReference type="EMBL" id="KAK9923233.1"/>
    </source>
</evidence>
<keyword evidence="3" id="KW-1185">Reference proteome</keyword>
<comment type="caution">
    <text evidence="2">The sequence shown here is derived from an EMBL/GenBank/DDBJ whole genome shotgun (WGS) entry which is preliminary data.</text>
</comment>
<protein>
    <submittedName>
        <fullName evidence="2">Uncharacterized protein</fullName>
    </submittedName>
</protein>
<proteinExistence type="predicted"/>
<sequence length="75" mass="8013">MSGIDMSKGSRTDGCTKIGSGDEINGRGRGDLLDGLAVHISIRQICYHPLFQNGLGYTPDKCSGTDDPFLQIKAL</sequence>
<accession>A0AAW1WHY9</accession>
<dbReference type="AlphaFoldDB" id="A0AAW1WHY9"/>
<reference evidence="2 3" key="1">
    <citation type="journal article" date="2023" name="G3 (Bethesda)">
        <title>A chromosome-length genome assembly and annotation of blackberry (Rubus argutus, cv. 'Hillquist').</title>
        <authorList>
            <person name="Bruna T."/>
            <person name="Aryal R."/>
            <person name="Dudchenko O."/>
            <person name="Sargent D.J."/>
            <person name="Mead D."/>
            <person name="Buti M."/>
            <person name="Cavallini A."/>
            <person name="Hytonen T."/>
            <person name="Andres J."/>
            <person name="Pham M."/>
            <person name="Weisz D."/>
            <person name="Mascagni F."/>
            <person name="Usai G."/>
            <person name="Natali L."/>
            <person name="Bassil N."/>
            <person name="Fernandez G.E."/>
            <person name="Lomsadze A."/>
            <person name="Armour M."/>
            <person name="Olukolu B."/>
            <person name="Poorten T."/>
            <person name="Britton C."/>
            <person name="Davik J."/>
            <person name="Ashrafi H."/>
            <person name="Aiden E.L."/>
            <person name="Borodovsky M."/>
            <person name="Worthington M."/>
        </authorList>
    </citation>
    <scope>NUCLEOTIDE SEQUENCE [LARGE SCALE GENOMIC DNA]</scope>
    <source>
        <strain evidence="2">PI 553951</strain>
    </source>
</reference>
<name>A0AAW1WHY9_RUBAR</name>
<evidence type="ECO:0000313" key="3">
    <source>
        <dbReference type="Proteomes" id="UP001457282"/>
    </source>
</evidence>
<feature type="region of interest" description="Disordered" evidence="1">
    <location>
        <begin position="1"/>
        <end position="29"/>
    </location>
</feature>
<dbReference type="Proteomes" id="UP001457282">
    <property type="component" value="Unassembled WGS sequence"/>
</dbReference>
<evidence type="ECO:0000256" key="1">
    <source>
        <dbReference type="SAM" id="MobiDB-lite"/>
    </source>
</evidence>
<organism evidence="2 3">
    <name type="scientific">Rubus argutus</name>
    <name type="common">Southern blackberry</name>
    <dbReference type="NCBI Taxonomy" id="59490"/>
    <lineage>
        <taxon>Eukaryota</taxon>
        <taxon>Viridiplantae</taxon>
        <taxon>Streptophyta</taxon>
        <taxon>Embryophyta</taxon>
        <taxon>Tracheophyta</taxon>
        <taxon>Spermatophyta</taxon>
        <taxon>Magnoliopsida</taxon>
        <taxon>eudicotyledons</taxon>
        <taxon>Gunneridae</taxon>
        <taxon>Pentapetalae</taxon>
        <taxon>rosids</taxon>
        <taxon>fabids</taxon>
        <taxon>Rosales</taxon>
        <taxon>Rosaceae</taxon>
        <taxon>Rosoideae</taxon>
        <taxon>Rosoideae incertae sedis</taxon>
        <taxon>Rubus</taxon>
    </lineage>
</organism>